<dbReference type="OrthoDB" id="7204809at2"/>
<feature type="chain" id="PRO_5013372219" evidence="1">
    <location>
        <begin position="21"/>
        <end position="104"/>
    </location>
</feature>
<feature type="signal peptide" evidence="1">
    <location>
        <begin position="1"/>
        <end position="20"/>
    </location>
</feature>
<dbReference type="EMBL" id="NISJ01000014">
    <property type="protein sequence ID" value="OWQ91763.1"/>
    <property type="molecule type" value="Genomic_DNA"/>
</dbReference>
<comment type="caution">
    <text evidence="2">The sequence shown here is derived from an EMBL/GenBank/DDBJ whole genome shotgun (WGS) entry which is preliminary data.</text>
</comment>
<reference evidence="2 3" key="1">
    <citation type="journal article" date="2002" name="Int. J. Syst. Evol. Microbiol.">
        <title>Sphingopyxis witflariensis sp. nov., isolated from activated sludge.</title>
        <authorList>
            <person name="Kampfer P."/>
            <person name="Witzenberger R."/>
            <person name="Denner E.B."/>
            <person name="Busse H.J."/>
            <person name="Neef A."/>
        </authorList>
    </citation>
    <scope>NUCLEOTIDE SEQUENCE [LARGE SCALE GENOMIC DNA]</scope>
    <source>
        <strain evidence="2 3">DSM 14551</strain>
    </source>
</reference>
<gene>
    <name evidence="2" type="ORF">CDQ91_18710</name>
</gene>
<accession>A0A246JGS0</accession>
<keyword evidence="3" id="KW-1185">Reference proteome</keyword>
<keyword evidence="1" id="KW-0732">Signal</keyword>
<organism evidence="2 3">
    <name type="scientific">Sphingopyxis witflariensis</name>
    <dbReference type="NCBI Taxonomy" id="173675"/>
    <lineage>
        <taxon>Bacteria</taxon>
        <taxon>Pseudomonadati</taxon>
        <taxon>Pseudomonadota</taxon>
        <taxon>Alphaproteobacteria</taxon>
        <taxon>Sphingomonadales</taxon>
        <taxon>Sphingomonadaceae</taxon>
        <taxon>Sphingopyxis</taxon>
    </lineage>
</organism>
<evidence type="ECO:0000256" key="1">
    <source>
        <dbReference type="SAM" id="SignalP"/>
    </source>
</evidence>
<name>A0A246JGS0_9SPHN</name>
<dbReference type="Proteomes" id="UP000197097">
    <property type="component" value="Unassembled WGS sequence"/>
</dbReference>
<evidence type="ECO:0000313" key="3">
    <source>
        <dbReference type="Proteomes" id="UP000197097"/>
    </source>
</evidence>
<sequence>MQKPGLFLTLLLMVFPLASAEARKKPEPVDSHERTTDWVPLTQSMTELLNTGWRIVGFNNYETEMFSENISSYSFILSSGNKYVLCFMDSPAMNNAKSKCRALN</sequence>
<dbReference type="RefSeq" id="WP_088474234.1">
    <property type="nucleotide sequence ID" value="NZ_NISJ01000014.1"/>
</dbReference>
<proteinExistence type="predicted"/>
<protein>
    <submittedName>
        <fullName evidence="2">Uncharacterized protein</fullName>
    </submittedName>
</protein>
<evidence type="ECO:0000313" key="2">
    <source>
        <dbReference type="EMBL" id="OWQ91763.1"/>
    </source>
</evidence>
<dbReference type="AlphaFoldDB" id="A0A246JGS0"/>